<feature type="domain" description="VWFA" evidence="1">
    <location>
        <begin position="1"/>
        <end position="78"/>
    </location>
</feature>
<protein>
    <recommendedName>
        <fullName evidence="1">VWFA domain-containing protein</fullName>
    </recommendedName>
</protein>
<dbReference type="SUPFAM" id="SSF53300">
    <property type="entry name" value="vWA-like"/>
    <property type="match status" value="1"/>
</dbReference>
<evidence type="ECO:0000313" key="2">
    <source>
        <dbReference type="EMBL" id="KYF67807.1"/>
    </source>
</evidence>
<evidence type="ECO:0000259" key="1">
    <source>
        <dbReference type="PROSITE" id="PS50234"/>
    </source>
</evidence>
<dbReference type="EMBL" id="JEMA01000616">
    <property type="protein sequence ID" value="KYF67807.1"/>
    <property type="molecule type" value="Genomic_DNA"/>
</dbReference>
<reference evidence="2 3" key="1">
    <citation type="submission" date="2014-02" db="EMBL/GenBank/DDBJ databases">
        <title>The small core and large imbalanced accessory genome model reveals a collaborative survival strategy of Sorangium cellulosum strains in nature.</title>
        <authorList>
            <person name="Han K."/>
            <person name="Peng R."/>
            <person name="Blom J."/>
            <person name="Li Y.-Z."/>
        </authorList>
    </citation>
    <scope>NUCLEOTIDE SEQUENCE [LARGE SCALE GENOMIC DNA]</scope>
    <source>
        <strain evidence="2 3">So0008-312</strain>
    </source>
</reference>
<accession>A0A150QII1</accession>
<dbReference type="Proteomes" id="UP000075260">
    <property type="component" value="Unassembled WGS sequence"/>
</dbReference>
<dbReference type="InterPro" id="IPR002035">
    <property type="entry name" value="VWF_A"/>
</dbReference>
<proteinExistence type="predicted"/>
<evidence type="ECO:0000313" key="3">
    <source>
        <dbReference type="Proteomes" id="UP000075260"/>
    </source>
</evidence>
<organism evidence="2 3">
    <name type="scientific">Sorangium cellulosum</name>
    <name type="common">Polyangium cellulosum</name>
    <dbReference type="NCBI Taxonomy" id="56"/>
    <lineage>
        <taxon>Bacteria</taxon>
        <taxon>Pseudomonadati</taxon>
        <taxon>Myxococcota</taxon>
        <taxon>Polyangia</taxon>
        <taxon>Polyangiales</taxon>
        <taxon>Polyangiaceae</taxon>
        <taxon>Sorangium</taxon>
    </lineage>
</organism>
<name>A0A150QII1_SORCE</name>
<dbReference type="AlphaFoldDB" id="A0A150QII1"/>
<comment type="caution">
    <text evidence="2">The sequence shown here is derived from an EMBL/GenBank/DDBJ whole genome shotgun (WGS) entry which is preliminary data.</text>
</comment>
<dbReference type="Gene3D" id="3.40.50.410">
    <property type="entry name" value="von Willebrand factor, type A domain"/>
    <property type="match status" value="1"/>
</dbReference>
<sequence>MKVVLLLSDGRANAGITSSERLSRLALDAFQGGVQTSTFGLGADYDGALMSGIASDGAGGYYYLRDPDQIAPALATELDKRLDPVATAVELRVRLKPGVKLLQVYGSRRLSDAEAARVREIEVAADAQARKRDRIEQDRKDDAEGGMRFFIPAFSRDDSHALLLKLGLPAGVDARTIASIELKYKDRVARKNVVDEAPLKVAYAAGDADSAASVDPSVARTIQGFAAGETLSEASRHIALGDRGRAAALLAEREGILRAAADALKEPLFLKDADRLARLRSHTGASDGLGDPLVLAMLLETASRAHLH</sequence>
<dbReference type="PROSITE" id="PS50234">
    <property type="entry name" value="VWFA"/>
    <property type="match status" value="1"/>
</dbReference>
<gene>
    <name evidence="2" type="ORF">BE15_41425</name>
</gene>
<dbReference type="InterPro" id="IPR036465">
    <property type="entry name" value="vWFA_dom_sf"/>
</dbReference>